<dbReference type="InterPro" id="IPR014716">
    <property type="entry name" value="Fibrinogen_a/b/g_C_1"/>
</dbReference>
<protein>
    <recommendedName>
        <fullName evidence="5">Fibrinogen C-terminal domain-containing protein</fullName>
    </recommendedName>
</protein>
<accession>A0A3M6UTX2</accession>
<dbReference type="PANTHER" id="PTHR16146">
    <property type="entry name" value="INTELECTIN"/>
    <property type="match status" value="1"/>
</dbReference>
<dbReference type="Pfam" id="PF00147">
    <property type="entry name" value="Fibrinogen_C"/>
    <property type="match status" value="1"/>
</dbReference>
<keyword evidence="4" id="KW-1015">Disulfide bond</keyword>
<dbReference type="AlphaFoldDB" id="A0A3M6UTX2"/>
<evidence type="ECO:0000259" key="5">
    <source>
        <dbReference type="PROSITE" id="PS51406"/>
    </source>
</evidence>
<evidence type="ECO:0000313" key="6">
    <source>
        <dbReference type="EMBL" id="RMX57027.1"/>
    </source>
</evidence>
<name>A0A3M6UTX2_POCDA</name>
<dbReference type="GO" id="GO:0070492">
    <property type="term" value="F:oligosaccharide binding"/>
    <property type="evidence" value="ECO:0007669"/>
    <property type="project" value="TreeGrafter"/>
</dbReference>
<organism evidence="6 7">
    <name type="scientific">Pocillopora damicornis</name>
    <name type="common">Cauliflower coral</name>
    <name type="synonym">Millepora damicornis</name>
    <dbReference type="NCBI Taxonomy" id="46731"/>
    <lineage>
        <taxon>Eukaryota</taxon>
        <taxon>Metazoa</taxon>
        <taxon>Cnidaria</taxon>
        <taxon>Anthozoa</taxon>
        <taxon>Hexacorallia</taxon>
        <taxon>Scleractinia</taxon>
        <taxon>Astrocoeniina</taxon>
        <taxon>Pocilloporidae</taxon>
        <taxon>Pocillopora</taxon>
    </lineage>
</organism>
<dbReference type="Proteomes" id="UP000275408">
    <property type="component" value="Unassembled WGS sequence"/>
</dbReference>
<dbReference type="GO" id="GO:0046872">
    <property type="term" value="F:metal ion binding"/>
    <property type="evidence" value="ECO:0007669"/>
    <property type="project" value="UniProtKB-KW"/>
</dbReference>
<dbReference type="InterPro" id="IPR036056">
    <property type="entry name" value="Fibrinogen-like_C"/>
</dbReference>
<reference evidence="6 7" key="1">
    <citation type="journal article" date="2018" name="Sci. Rep.">
        <title>Comparative analysis of the Pocillopora damicornis genome highlights role of immune system in coral evolution.</title>
        <authorList>
            <person name="Cunning R."/>
            <person name="Bay R.A."/>
            <person name="Gillette P."/>
            <person name="Baker A.C."/>
            <person name="Traylor-Knowles N."/>
        </authorList>
    </citation>
    <scope>NUCLEOTIDE SEQUENCE [LARGE SCALE GENOMIC DNA]</scope>
    <source>
        <strain evidence="6">RSMAS</strain>
        <tissue evidence="6">Whole animal</tissue>
    </source>
</reference>
<evidence type="ECO:0000256" key="4">
    <source>
        <dbReference type="ARBA" id="ARBA00023157"/>
    </source>
</evidence>
<evidence type="ECO:0000256" key="3">
    <source>
        <dbReference type="ARBA" id="ARBA00022837"/>
    </source>
</evidence>
<dbReference type="GO" id="GO:0005615">
    <property type="term" value="C:extracellular space"/>
    <property type="evidence" value="ECO:0007669"/>
    <property type="project" value="TreeGrafter"/>
</dbReference>
<keyword evidence="1" id="KW-0479">Metal-binding</keyword>
<gene>
    <name evidence="6" type="ORF">pdam_00006202</name>
</gene>
<evidence type="ECO:0000313" key="7">
    <source>
        <dbReference type="Proteomes" id="UP000275408"/>
    </source>
</evidence>
<dbReference type="InterPro" id="IPR002181">
    <property type="entry name" value="Fibrinogen_a/b/g_C_dom"/>
</dbReference>
<evidence type="ECO:0000256" key="2">
    <source>
        <dbReference type="ARBA" id="ARBA00022734"/>
    </source>
</evidence>
<proteinExistence type="predicted"/>
<dbReference type="PROSITE" id="PS51406">
    <property type="entry name" value="FIBRINOGEN_C_2"/>
    <property type="match status" value="1"/>
</dbReference>
<sequence>MSIPTSLKALLGSVPSRAAESCQHVIQNGDSTGKGECWIDPQSNGNPFKAFCEMTTDGGGWMILLNVVGKNRLYNYAAFVIYTDQQRPVNWRLLESHKSMRSVKGSYRQY</sequence>
<keyword evidence="7" id="KW-1185">Reference proteome</keyword>
<dbReference type="NCBIfam" id="NF040941">
    <property type="entry name" value="GGGWT_bact"/>
    <property type="match status" value="1"/>
</dbReference>
<evidence type="ECO:0000256" key="1">
    <source>
        <dbReference type="ARBA" id="ARBA00022723"/>
    </source>
</evidence>
<keyword evidence="2" id="KW-0430">Lectin</keyword>
<dbReference type="SUPFAM" id="SSF56496">
    <property type="entry name" value="Fibrinogen C-terminal domain-like"/>
    <property type="match status" value="1"/>
</dbReference>
<dbReference type="PANTHER" id="PTHR16146:SF46">
    <property type="entry name" value="INTELECTIN-1A-RELATED"/>
    <property type="match status" value="1"/>
</dbReference>
<dbReference type="Gene3D" id="3.90.215.10">
    <property type="entry name" value="Gamma Fibrinogen, chain A, domain 1"/>
    <property type="match status" value="1"/>
</dbReference>
<feature type="domain" description="Fibrinogen C-terminal" evidence="5">
    <location>
        <begin position="13"/>
        <end position="63"/>
    </location>
</feature>
<dbReference type="EMBL" id="RCHS01000749">
    <property type="protein sequence ID" value="RMX57027.1"/>
    <property type="molecule type" value="Genomic_DNA"/>
</dbReference>
<comment type="caution">
    <text evidence="6">The sequence shown here is derived from an EMBL/GenBank/DDBJ whole genome shotgun (WGS) entry which is preliminary data.</text>
</comment>
<keyword evidence="3" id="KW-0106">Calcium</keyword>